<proteinExistence type="predicted"/>
<dbReference type="Gene3D" id="2.60.20.10">
    <property type="entry name" value="Crystallins"/>
    <property type="match status" value="1"/>
</dbReference>
<dbReference type="SUPFAM" id="SSF49695">
    <property type="entry name" value="gamma-Crystallin-like"/>
    <property type="match status" value="1"/>
</dbReference>
<dbReference type="Proteomes" id="UP000054988">
    <property type="component" value="Unassembled WGS sequence"/>
</dbReference>
<feature type="signal peptide" evidence="1">
    <location>
        <begin position="1"/>
        <end position="17"/>
    </location>
</feature>
<evidence type="ECO:0000256" key="1">
    <source>
        <dbReference type="SAM" id="SignalP"/>
    </source>
</evidence>
<dbReference type="eggNOG" id="ENOG502SEZR">
    <property type="taxonomic scope" value="Eukaryota"/>
</dbReference>
<gene>
    <name evidence="2" type="ORF">WG66_9056</name>
</gene>
<dbReference type="AlphaFoldDB" id="A0A0W0FPP0"/>
<protein>
    <submittedName>
        <fullName evidence="2">Uncharacterized protein</fullName>
    </submittedName>
</protein>
<reference evidence="2 3" key="1">
    <citation type="submission" date="2015-12" db="EMBL/GenBank/DDBJ databases">
        <title>Draft genome sequence of Moniliophthora roreri, the causal agent of frosty pod rot of cacao.</title>
        <authorList>
            <person name="Aime M.C."/>
            <person name="Diaz-Valderrama J.R."/>
            <person name="Kijpornyongpan T."/>
            <person name="Phillips-Mora W."/>
        </authorList>
    </citation>
    <scope>NUCLEOTIDE SEQUENCE [LARGE SCALE GENOMIC DNA]</scope>
    <source>
        <strain evidence="2 3">MCA 2952</strain>
    </source>
</reference>
<organism evidence="2 3">
    <name type="scientific">Moniliophthora roreri</name>
    <name type="common">Frosty pod rot fungus</name>
    <name type="synonym">Monilia roreri</name>
    <dbReference type="NCBI Taxonomy" id="221103"/>
    <lineage>
        <taxon>Eukaryota</taxon>
        <taxon>Fungi</taxon>
        <taxon>Dikarya</taxon>
        <taxon>Basidiomycota</taxon>
        <taxon>Agaricomycotina</taxon>
        <taxon>Agaricomycetes</taxon>
        <taxon>Agaricomycetidae</taxon>
        <taxon>Agaricales</taxon>
        <taxon>Marasmiineae</taxon>
        <taxon>Marasmiaceae</taxon>
        <taxon>Moniliophthora</taxon>
    </lineage>
</organism>
<accession>A0A0W0FPP0</accession>
<name>A0A0W0FPP0_MONRR</name>
<keyword evidence="1" id="KW-0732">Signal</keyword>
<sequence length="121" mass="13236">MLSATFVLVASLWLTNAAQVPLSNDTVHAEGGQLTICNNDNFNPPCAGVLFQEGFCTNFPGGFHDSVSAVNAPCGYSCRLYEDFNCGGKYILVASPGYSDLRETAYNDRLDSFRCQRIQCY</sequence>
<dbReference type="EMBL" id="LATX01001768">
    <property type="protein sequence ID" value="KTB38359.1"/>
    <property type="molecule type" value="Genomic_DNA"/>
</dbReference>
<dbReference type="InterPro" id="IPR011024">
    <property type="entry name" value="G_crystallin-like"/>
</dbReference>
<feature type="chain" id="PRO_5006901918" evidence="1">
    <location>
        <begin position="18"/>
        <end position="121"/>
    </location>
</feature>
<comment type="caution">
    <text evidence="2">The sequence shown here is derived from an EMBL/GenBank/DDBJ whole genome shotgun (WGS) entry which is preliminary data.</text>
</comment>
<evidence type="ECO:0000313" key="2">
    <source>
        <dbReference type="EMBL" id="KTB38359.1"/>
    </source>
</evidence>
<evidence type="ECO:0000313" key="3">
    <source>
        <dbReference type="Proteomes" id="UP000054988"/>
    </source>
</evidence>